<keyword evidence="5" id="KW-0804">Transcription</keyword>
<dbReference type="GO" id="GO:0006276">
    <property type="term" value="P:plasmid maintenance"/>
    <property type="evidence" value="ECO:0007669"/>
    <property type="project" value="InterPro"/>
</dbReference>
<keyword evidence="9" id="KW-1185">Reference proteome</keyword>
<proteinExistence type="inferred from homology"/>
<evidence type="ECO:0000313" key="9">
    <source>
        <dbReference type="Proteomes" id="UP000008888"/>
    </source>
</evidence>
<reference evidence="9" key="3">
    <citation type="submission" date="2011-05" db="EMBL/GenBank/DDBJ databases">
        <title>Complete sequence of Methylomonas methanica MC09.</title>
        <authorList>
            <consortium name="US DOE Joint Genome Institute"/>
            <person name="Lucas S."/>
            <person name="Han J."/>
            <person name="Lapidus A."/>
            <person name="Cheng J.-F."/>
            <person name="Goodwin L."/>
            <person name="Pitluck S."/>
            <person name="Peters L."/>
            <person name="Mikhailova N."/>
            <person name="Teshima H."/>
            <person name="Han C."/>
            <person name="Tapia R."/>
            <person name="Land M."/>
            <person name="Hauser L."/>
            <person name="Kyrpides N."/>
            <person name="Ivanova N."/>
            <person name="Pagani I."/>
            <person name="Stein L."/>
            <person name="Woyke T."/>
        </authorList>
    </citation>
    <scope>NUCLEOTIDE SEQUENCE [LARGE SCALE GENOMIC DNA]</scope>
    <source>
        <strain evidence="9">MC09</strain>
    </source>
</reference>
<name>G0A2K9_METMM</name>
<dbReference type="Proteomes" id="UP000008888">
    <property type="component" value="Chromosome"/>
</dbReference>
<keyword evidence="4" id="KW-0805">Transcription regulation</keyword>
<dbReference type="GO" id="GO:0008657">
    <property type="term" value="F:DNA topoisomerase type II (double strand cut, ATP-hydrolyzing) inhibitor activity"/>
    <property type="evidence" value="ECO:0007669"/>
    <property type="project" value="InterPro"/>
</dbReference>
<evidence type="ECO:0000256" key="2">
    <source>
        <dbReference type="ARBA" id="ARBA00015075"/>
    </source>
</evidence>
<organism evidence="8 9">
    <name type="scientific">Methylomonas methanica (strain DSM 25384 / MC09)</name>
    <dbReference type="NCBI Taxonomy" id="857087"/>
    <lineage>
        <taxon>Bacteria</taxon>
        <taxon>Pseudomonadati</taxon>
        <taxon>Pseudomonadota</taxon>
        <taxon>Gammaproteobacteria</taxon>
        <taxon>Methylococcales</taxon>
        <taxon>Methylococcaceae</taxon>
        <taxon>Methylomonas</taxon>
    </lineage>
</organism>
<dbReference type="Gene3D" id="2.30.30.110">
    <property type="match status" value="1"/>
</dbReference>
<evidence type="ECO:0000256" key="4">
    <source>
        <dbReference type="ARBA" id="ARBA00023015"/>
    </source>
</evidence>
<evidence type="ECO:0000256" key="7">
    <source>
        <dbReference type="ARBA" id="ARBA00033135"/>
    </source>
</evidence>
<dbReference type="STRING" id="857087.Metme_1771"/>
<comment type="similarity">
    <text evidence="1">Belongs to the CcdB toxin family.</text>
</comment>
<dbReference type="Pfam" id="PF01845">
    <property type="entry name" value="CcdB"/>
    <property type="match status" value="1"/>
</dbReference>
<dbReference type="EMBL" id="CP002738">
    <property type="protein sequence ID" value="AEG00189.1"/>
    <property type="molecule type" value="Genomic_DNA"/>
</dbReference>
<evidence type="ECO:0000256" key="5">
    <source>
        <dbReference type="ARBA" id="ARBA00023163"/>
    </source>
</evidence>
<dbReference type="SUPFAM" id="SSF50118">
    <property type="entry name" value="Cell growth inhibitor/plasmid maintenance toxic component"/>
    <property type="match status" value="1"/>
</dbReference>
<evidence type="ECO:0000313" key="8">
    <source>
        <dbReference type="EMBL" id="AEG00189.1"/>
    </source>
</evidence>
<dbReference type="KEGG" id="mmt:Metme_1771"/>
<evidence type="ECO:0000256" key="1">
    <source>
        <dbReference type="ARBA" id="ARBA00005230"/>
    </source>
</evidence>
<accession>G0A2K9</accession>
<keyword evidence="3" id="KW-0678">Repressor</keyword>
<dbReference type="eggNOG" id="ENOG502ZZIP">
    <property type="taxonomic scope" value="Bacteria"/>
</dbReference>
<dbReference type="AlphaFoldDB" id="G0A2K9"/>
<dbReference type="HOGENOM" id="CLU_158043_1_1_6"/>
<reference evidence="8 9" key="1">
    <citation type="journal article" date="2011" name="J. Bacteriol.">
        <title>Complete Genome Sequence of the Aerobic Marine Methanotroph Methylomonas methanica MC09.</title>
        <authorList>
            <person name="Boden R."/>
            <person name="Cunliffe M."/>
            <person name="Scanlan J."/>
            <person name="Moussard H."/>
            <person name="Kits K.D."/>
            <person name="Klotz M.G."/>
            <person name="Jetten M.S."/>
            <person name="Vuilleumier S."/>
            <person name="Han J."/>
            <person name="Peters L."/>
            <person name="Mikhailova N."/>
            <person name="Teshima H."/>
            <person name="Tapia R."/>
            <person name="Kyrpides N."/>
            <person name="Ivanova N."/>
            <person name="Pagani I."/>
            <person name="Cheng J.F."/>
            <person name="Goodwin L."/>
            <person name="Han C."/>
            <person name="Hauser L."/>
            <person name="Land M.L."/>
            <person name="Lapidus A."/>
            <person name="Lucas S."/>
            <person name="Pitluck S."/>
            <person name="Woyke T."/>
            <person name="Stein L."/>
            <person name="Murrell J.C."/>
        </authorList>
    </citation>
    <scope>NUCLEOTIDE SEQUENCE [LARGE SCALE GENOMIC DNA]</scope>
    <source>
        <strain evidence="8 9">MC09</strain>
    </source>
</reference>
<dbReference type="InterPro" id="IPR011067">
    <property type="entry name" value="Plasmid_toxin/cell-grow_inhib"/>
</dbReference>
<evidence type="ECO:0000256" key="6">
    <source>
        <dbReference type="ARBA" id="ARBA00029628"/>
    </source>
</evidence>
<sequence>MTNGALFNMARFDVYRNSGVRSNDVPYLLDVQADILSAMDTRVVVPLRRRDRFSEVRLPGNLVPILSVEGVECLMETPKLAAVPVRVLKAPVASLESQRLEIGAALDFLFQGF</sequence>
<protein>
    <recommendedName>
        <fullName evidence="2">Toxin CcdB</fullName>
    </recommendedName>
    <alternativeName>
        <fullName evidence="7">Cytotoxic protein CcdB</fullName>
    </alternativeName>
    <alternativeName>
        <fullName evidence="6">Protein LetD</fullName>
    </alternativeName>
</protein>
<dbReference type="InterPro" id="IPR002712">
    <property type="entry name" value="CcdB"/>
</dbReference>
<gene>
    <name evidence="8" type="ordered locus">Metme_1771</name>
</gene>
<evidence type="ECO:0000256" key="3">
    <source>
        <dbReference type="ARBA" id="ARBA00022491"/>
    </source>
</evidence>
<reference key="2">
    <citation type="submission" date="2011-05" db="EMBL/GenBank/DDBJ databases">
        <title>Complete genome sequence of the aerobic marine methanotroph Methylomonas methanica MC09.</title>
        <authorList>
            <person name="Boden R."/>
            <person name="Cunliffe M."/>
            <person name="Scanlan J."/>
            <person name="Moussard H."/>
            <person name="Kits K.D."/>
            <person name="Klotz M."/>
            <person name="Jetten M."/>
            <person name="Vuilleumier S."/>
            <person name="Han J."/>
            <person name="Peters L."/>
            <person name="Mikhailova N."/>
            <person name="Teshima H."/>
            <person name="Tapia R."/>
            <person name="Kyrpides N."/>
            <person name="Ivanova N."/>
            <person name="Pagani I."/>
            <person name="Cheng J.-F."/>
            <person name="Goodwin L."/>
            <person name="Han C."/>
            <person name="Hauser L."/>
            <person name="Land M."/>
            <person name="Lapidus A."/>
            <person name="Lucas S."/>
            <person name="Pitluck S."/>
            <person name="Woyke T."/>
            <person name="Stein L.Y."/>
            <person name="Murrell C."/>
        </authorList>
    </citation>
    <scope>NUCLEOTIDE SEQUENCE</scope>
    <source>
        <strain>MC09</strain>
    </source>
</reference>